<feature type="transmembrane region" description="Helical" evidence="3">
    <location>
        <begin position="12"/>
        <end position="34"/>
    </location>
</feature>
<dbReference type="SUPFAM" id="SSF55781">
    <property type="entry name" value="GAF domain-like"/>
    <property type="match status" value="1"/>
</dbReference>
<reference evidence="5 6" key="1">
    <citation type="submission" date="2019-06" db="EMBL/GenBank/DDBJ databases">
        <title>Sequencing the genomes of 1000 actinobacteria strains.</title>
        <authorList>
            <person name="Klenk H.-P."/>
        </authorList>
    </citation>
    <scope>NUCLEOTIDE SEQUENCE [LARGE SCALE GENOMIC DNA]</scope>
    <source>
        <strain evidence="5 6">DSM 45671</strain>
    </source>
</reference>
<dbReference type="AlphaFoldDB" id="A0A561SX90"/>
<evidence type="ECO:0000256" key="1">
    <source>
        <dbReference type="ARBA" id="ARBA00005381"/>
    </source>
</evidence>
<evidence type="ECO:0000256" key="2">
    <source>
        <dbReference type="SAM" id="Coils"/>
    </source>
</evidence>
<keyword evidence="2" id="KW-0175">Coiled coil</keyword>
<dbReference type="Pfam" id="PF00211">
    <property type="entry name" value="Guanylate_cyc"/>
    <property type="match status" value="1"/>
</dbReference>
<keyword evidence="3" id="KW-0472">Membrane</keyword>
<feature type="transmembrane region" description="Helical" evidence="3">
    <location>
        <begin position="210"/>
        <end position="230"/>
    </location>
</feature>
<dbReference type="GO" id="GO:0009190">
    <property type="term" value="P:cyclic nucleotide biosynthetic process"/>
    <property type="evidence" value="ECO:0007669"/>
    <property type="project" value="InterPro"/>
</dbReference>
<feature type="transmembrane region" description="Helical" evidence="3">
    <location>
        <begin position="178"/>
        <end position="198"/>
    </location>
</feature>
<feature type="transmembrane region" description="Helical" evidence="3">
    <location>
        <begin position="46"/>
        <end position="65"/>
    </location>
</feature>
<dbReference type="SMART" id="SM00044">
    <property type="entry name" value="CYCc"/>
    <property type="match status" value="1"/>
</dbReference>
<protein>
    <submittedName>
        <fullName evidence="5">Class 3 adenylate cyclase</fullName>
    </submittedName>
</protein>
<keyword evidence="3" id="KW-1133">Transmembrane helix</keyword>
<dbReference type="GO" id="GO:0004016">
    <property type="term" value="F:adenylate cyclase activity"/>
    <property type="evidence" value="ECO:0007669"/>
    <property type="project" value="UniProtKB-ARBA"/>
</dbReference>
<dbReference type="InterPro" id="IPR003018">
    <property type="entry name" value="GAF"/>
</dbReference>
<keyword evidence="3" id="KW-0812">Transmembrane</keyword>
<dbReference type="Gene3D" id="3.30.70.1230">
    <property type="entry name" value="Nucleotide cyclase"/>
    <property type="match status" value="1"/>
</dbReference>
<dbReference type="PROSITE" id="PS50125">
    <property type="entry name" value="GUANYLATE_CYCLASE_2"/>
    <property type="match status" value="1"/>
</dbReference>
<feature type="domain" description="Guanylate cyclase" evidence="4">
    <location>
        <begin position="509"/>
        <end position="637"/>
    </location>
</feature>
<organism evidence="5 6">
    <name type="scientific">Pseudonocardia hierapolitana</name>
    <dbReference type="NCBI Taxonomy" id="1128676"/>
    <lineage>
        <taxon>Bacteria</taxon>
        <taxon>Bacillati</taxon>
        <taxon>Actinomycetota</taxon>
        <taxon>Actinomycetes</taxon>
        <taxon>Pseudonocardiales</taxon>
        <taxon>Pseudonocardiaceae</taxon>
        <taxon>Pseudonocardia</taxon>
    </lineage>
</organism>
<gene>
    <name evidence="5" type="ORF">FHX44_115409</name>
</gene>
<evidence type="ECO:0000256" key="3">
    <source>
        <dbReference type="SAM" id="Phobius"/>
    </source>
</evidence>
<feature type="coiled-coil region" evidence="2">
    <location>
        <begin position="273"/>
        <end position="300"/>
    </location>
</feature>
<proteinExistence type="inferred from homology"/>
<dbReference type="CDD" id="cd07302">
    <property type="entry name" value="CHD"/>
    <property type="match status" value="1"/>
</dbReference>
<dbReference type="InterPro" id="IPR050697">
    <property type="entry name" value="Adenylyl/Guanylyl_Cyclase_3/4"/>
</dbReference>
<keyword evidence="6" id="KW-1185">Reference proteome</keyword>
<evidence type="ECO:0000313" key="5">
    <source>
        <dbReference type="EMBL" id="TWF79476.1"/>
    </source>
</evidence>
<dbReference type="RefSeq" id="WP_212612649.1">
    <property type="nucleotide sequence ID" value="NZ_VIWU01000001.1"/>
</dbReference>
<accession>A0A561SX90</accession>
<evidence type="ECO:0000313" key="6">
    <source>
        <dbReference type="Proteomes" id="UP000321261"/>
    </source>
</evidence>
<comment type="similarity">
    <text evidence="1">Belongs to the adenylyl cyclase class-3 family.</text>
</comment>
<dbReference type="PANTHER" id="PTHR43081">
    <property type="entry name" value="ADENYLATE CYCLASE, TERMINAL-DIFFERENTIATION SPECIFIC-RELATED"/>
    <property type="match status" value="1"/>
</dbReference>
<dbReference type="InterPro" id="IPR029787">
    <property type="entry name" value="Nucleotide_cyclase"/>
</dbReference>
<dbReference type="SUPFAM" id="SSF55073">
    <property type="entry name" value="Nucleotide cyclase"/>
    <property type="match status" value="1"/>
</dbReference>
<feature type="transmembrane region" description="Helical" evidence="3">
    <location>
        <begin position="109"/>
        <end position="132"/>
    </location>
</feature>
<dbReference type="PANTHER" id="PTHR43081:SF1">
    <property type="entry name" value="ADENYLATE CYCLASE, TERMINAL-DIFFERENTIATION SPECIFIC"/>
    <property type="match status" value="1"/>
</dbReference>
<dbReference type="EMBL" id="VIWU01000001">
    <property type="protein sequence ID" value="TWF79476.1"/>
    <property type="molecule type" value="Genomic_DNA"/>
</dbReference>
<dbReference type="InterPro" id="IPR001054">
    <property type="entry name" value="A/G_cyclase"/>
</dbReference>
<feature type="transmembrane region" description="Helical" evidence="3">
    <location>
        <begin position="242"/>
        <end position="261"/>
    </location>
</feature>
<dbReference type="SMART" id="SM00065">
    <property type="entry name" value="GAF"/>
    <property type="match status" value="1"/>
</dbReference>
<dbReference type="GO" id="GO:0035556">
    <property type="term" value="P:intracellular signal transduction"/>
    <property type="evidence" value="ECO:0007669"/>
    <property type="project" value="InterPro"/>
</dbReference>
<evidence type="ECO:0000259" key="4">
    <source>
        <dbReference type="PROSITE" id="PS50125"/>
    </source>
</evidence>
<comment type="caution">
    <text evidence="5">The sequence shown here is derived from an EMBL/GenBank/DDBJ whole genome shotgun (WGS) entry which is preliminary data.</text>
</comment>
<dbReference type="Gene3D" id="3.30.450.40">
    <property type="match status" value="1"/>
</dbReference>
<feature type="transmembrane region" description="Helical" evidence="3">
    <location>
        <begin position="77"/>
        <end position="97"/>
    </location>
</feature>
<sequence length="691" mass="74111">MTTPAAPPVATARLITWLAPVAVPLLGLVVLLARPELDAHYEHHGVHFWLVLGTAAVCFALAVVMMRAVRRRRDARLFLVSLVFQVNAGFLAVHALATPGLILQARNAGFVASTPFGLLLGSVAALASAAQLRTAAAERLMRWQWLLAALPWVLLIGWSVLAFGRLPPLDVSPDVIETHWVAALAASAGTVFYLAAAARYLLLYRRRPSVLLLSVLTAFVLLGEAMLAVALSRSWRLTWWEWHVLMVAAFVLIAVSVHAQFRREGSALGLFDSMTLQQTITALQREYSRALEEMVDALRRRADGEPGDSRAVIGAEVAHRFGLTERQLAVLQESAEALGREREQTRKLGGLVTIGERASVIRGELQLMDEVLAVAAAAFRRDRLRFGLVRDGAVAFTDRAPARDAATLTVLSTLRPTVSPDGSTFALPIAVKRKAAGVLEAHRPAGGFSEAERAVLTSLASQFSVTLENARLYAQLDGLFRSYISPAVATALVADPDQAGLGGRVVEVSVLMADLRGFTPFSERSTPEAVVGMLNTYYGAIVPVILGNGGTVVQFVGDAVMAIFNAPTRQPDHALRAARAGLGLHRAVEAAAAGRDDWPRFRVGINTGPALVGNIGAAQMRNYTAIGDTTNLAARLEGVAEPGTVVVAAATAARLGDAARISERRAVRVAGKRDPVDCFVLEEIREPRRLA</sequence>
<feature type="transmembrane region" description="Helical" evidence="3">
    <location>
        <begin position="144"/>
        <end position="166"/>
    </location>
</feature>
<dbReference type="InterPro" id="IPR029016">
    <property type="entry name" value="GAF-like_dom_sf"/>
</dbReference>
<name>A0A561SX90_9PSEU</name>
<dbReference type="Proteomes" id="UP000321261">
    <property type="component" value="Unassembled WGS sequence"/>
</dbReference>